<dbReference type="AlphaFoldDB" id="A0A7I8K7N4"/>
<keyword evidence="2" id="KW-1185">Reference proteome</keyword>
<evidence type="ECO:0000313" key="1">
    <source>
        <dbReference type="EMBL" id="CAA7393684.1"/>
    </source>
</evidence>
<accession>A0A7I8K7N4</accession>
<name>A0A7I8K7N4_SPIIN</name>
<gene>
    <name evidence="1" type="ORF">SI8410_03004404</name>
</gene>
<reference evidence="1" key="1">
    <citation type="submission" date="2020-02" db="EMBL/GenBank/DDBJ databases">
        <authorList>
            <person name="Scholz U."/>
            <person name="Mascher M."/>
            <person name="Fiebig A."/>
        </authorList>
    </citation>
    <scope>NUCLEOTIDE SEQUENCE</scope>
</reference>
<sequence length="120" mass="13937">MKEVVSNIQVRIDNFQTQDLGPSFLVQINKKIKAINSEAQAYIGLFYLNLIKYNFTITEVKFIGHIVDRGRVHMDQKKYNLLLKYKFGCTNIVVDTLSCWRATYEVVAFLISTRDLLNDI</sequence>
<dbReference type="EMBL" id="LR746266">
    <property type="protein sequence ID" value="CAA7393684.1"/>
    <property type="molecule type" value="Genomic_DNA"/>
</dbReference>
<organism evidence="1 2">
    <name type="scientific">Spirodela intermedia</name>
    <name type="common">Intermediate duckweed</name>
    <dbReference type="NCBI Taxonomy" id="51605"/>
    <lineage>
        <taxon>Eukaryota</taxon>
        <taxon>Viridiplantae</taxon>
        <taxon>Streptophyta</taxon>
        <taxon>Embryophyta</taxon>
        <taxon>Tracheophyta</taxon>
        <taxon>Spermatophyta</taxon>
        <taxon>Magnoliopsida</taxon>
        <taxon>Liliopsida</taxon>
        <taxon>Araceae</taxon>
        <taxon>Lemnoideae</taxon>
        <taxon>Spirodela</taxon>
    </lineage>
</organism>
<dbReference type="Proteomes" id="UP000663760">
    <property type="component" value="Chromosome 3"/>
</dbReference>
<evidence type="ECO:0000313" key="2">
    <source>
        <dbReference type="Proteomes" id="UP000663760"/>
    </source>
</evidence>
<protein>
    <submittedName>
        <fullName evidence="1">Uncharacterized protein</fullName>
    </submittedName>
</protein>
<proteinExistence type="predicted"/>